<organism evidence="4 5">
    <name type="scientific">Pristionchus fissidentatus</name>
    <dbReference type="NCBI Taxonomy" id="1538716"/>
    <lineage>
        <taxon>Eukaryota</taxon>
        <taxon>Metazoa</taxon>
        <taxon>Ecdysozoa</taxon>
        <taxon>Nematoda</taxon>
        <taxon>Chromadorea</taxon>
        <taxon>Rhabditida</taxon>
        <taxon>Rhabditina</taxon>
        <taxon>Diplogasteromorpha</taxon>
        <taxon>Diplogasteroidea</taxon>
        <taxon>Neodiplogasteridae</taxon>
        <taxon>Pristionchus</taxon>
    </lineage>
</organism>
<keyword evidence="2" id="KW-0472">Membrane</keyword>
<reference evidence="4" key="1">
    <citation type="submission" date="2023-10" db="EMBL/GenBank/DDBJ databases">
        <title>Genome assembly of Pristionchus species.</title>
        <authorList>
            <person name="Yoshida K."/>
            <person name="Sommer R.J."/>
        </authorList>
    </citation>
    <scope>NUCLEOTIDE SEQUENCE</scope>
    <source>
        <strain evidence="4">RS5133</strain>
    </source>
</reference>
<evidence type="ECO:0000256" key="2">
    <source>
        <dbReference type="SAM" id="Phobius"/>
    </source>
</evidence>
<keyword evidence="1" id="KW-0175">Coiled coil</keyword>
<accession>A0AAV5VXG2</accession>
<dbReference type="CDD" id="cd22679">
    <property type="entry name" value="FHA_SLMAP"/>
    <property type="match status" value="1"/>
</dbReference>
<dbReference type="CDD" id="cd21911">
    <property type="entry name" value="CC1_SLMAP"/>
    <property type="match status" value="1"/>
</dbReference>
<keyword evidence="2" id="KW-1133">Transmembrane helix</keyword>
<evidence type="ECO:0000259" key="3">
    <source>
        <dbReference type="PROSITE" id="PS50006"/>
    </source>
</evidence>
<evidence type="ECO:0000313" key="4">
    <source>
        <dbReference type="EMBL" id="GMT24236.1"/>
    </source>
</evidence>
<dbReference type="InterPro" id="IPR000253">
    <property type="entry name" value="FHA_dom"/>
</dbReference>
<dbReference type="PANTHER" id="PTHR15715">
    <property type="entry name" value="CENTROSOMAL PROTEIN OF 170 KDA"/>
    <property type="match status" value="1"/>
</dbReference>
<sequence>MRGAYAILSPFGQSHAFDERKAKVGPEDDPLKIGRAVARLKPVADNAIFDCKVLSRNHAVLYYDDGCFYLKDTKSSNGTFVNNDRLASTGEESDPKQVFSGDILQFGVEIVENSNKVAHGCIFTIVRLFDNDGNEAEPPSLSTTANTSVKPEYDAGYGYSLIGSHQLFQLQQYLKEALYREKSREEKIRQLEEVLVTTEAASEIAWKAGVNEDRLLARIESLEAALAIHAKNSTSDKLNQDLDRLVEERAQLEIAARENVKRAVEEKNESTMRLADVERSMFSTEEECNHLRKKVDELEDSLAASIDAYEKQMALITNQSKLMIENERRAEEAEMRERERCIIYNERKEESNDDKIRNVLLLVATSPPMDRELLSSLHSVTGQMLREGGIESGEDDEMETIPPVPNAPKDQIADIRETSIPSQSHEDNGMHDVQSQLEILMKERMDLQVEVECLRGVRPRIMADDRLDTEDERRKSDIEKEGRRELTQGNIYHWPSIVVVSLVPCLGFLLLFFLPFFSRISIQS</sequence>
<evidence type="ECO:0000313" key="5">
    <source>
        <dbReference type="Proteomes" id="UP001432322"/>
    </source>
</evidence>
<feature type="transmembrane region" description="Helical" evidence="2">
    <location>
        <begin position="492"/>
        <end position="517"/>
    </location>
</feature>
<gene>
    <name evidence="4" type="ORF">PFISCL1PPCAC_15533</name>
</gene>
<protein>
    <recommendedName>
        <fullName evidence="3">FHA domain-containing protein</fullName>
    </recommendedName>
</protein>
<name>A0AAV5VXG2_9BILA</name>
<dbReference type="InterPro" id="IPR051176">
    <property type="entry name" value="Cent_Immune-Sig_Mod"/>
</dbReference>
<dbReference type="InterPro" id="IPR008984">
    <property type="entry name" value="SMAD_FHA_dom_sf"/>
</dbReference>
<dbReference type="EMBL" id="BTSY01000004">
    <property type="protein sequence ID" value="GMT24236.1"/>
    <property type="molecule type" value="Genomic_DNA"/>
</dbReference>
<feature type="coiled-coil region" evidence="1">
    <location>
        <begin position="228"/>
        <end position="308"/>
    </location>
</feature>
<dbReference type="SMART" id="SM00240">
    <property type="entry name" value="FHA"/>
    <property type="match status" value="1"/>
</dbReference>
<keyword evidence="2" id="KW-0812">Transmembrane</keyword>
<dbReference type="Proteomes" id="UP001432322">
    <property type="component" value="Unassembled WGS sequence"/>
</dbReference>
<feature type="domain" description="FHA" evidence="3">
    <location>
        <begin position="31"/>
        <end position="86"/>
    </location>
</feature>
<keyword evidence="5" id="KW-1185">Reference proteome</keyword>
<dbReference type="PROSITE" id="PS50006">
    <property type="entry name" value="FHA_DOMAIN"/>
    <property type="match status" value="1"/>
</dbReference>
<comment type="caution">
    <text evidence="4">The sequence shown here is derived from an EMBL/GenBank/DDBJ whole genome shotgun (WGS) entry which is preliminary data.</text>
</comment>
<proteinExistence type="predicted"/>
<dbReference type="SUPFAM" id="SSF49879">
    <property type="entry name" value="SMAD/FHA domain"/>
    <property type="match status" value="1"/>
</dbReference>
<dbReference type="Pfam" id="PF00498">
    <property type="entry name" value="FHA"/>
    <property type="match status" value="1"/>
</dbReference>
<dbReference type="Gene3D" id="2.60.200.20">
    <property type="match status" value="1"/>
</dbReference>
<dbReference type="AlphaFoldDB" id="A0AAV5VXG2"/>
<dbReference type="PANTHER" id="PTHR15715:SF37">
    <property type="entry name" value="LD47843P"/>
    <property type="match status" value="1"/>
</dbReference>
<evidence type="ECO:0000256" key="1">
    <source>
        <dbReference type="SAM" id="Coils"/>
    </source>
</evidence>